<name>A0A7J7IJR5_9RHOD</name>
<dbReference type="OrthoDB" id="1908108at2759"/>
<protein>
    <submittedName>
        <fullName evidence="2">Uncharacterized protein</fullName>
    </submittedName>
</protein>
<sequence>MGSLVENQLDSGSLKEEGSSETQAEDGNRVCGAASRLYAACTGGVAAVVPELGQPQSVSTSETASWSEWKVRRGEVRWDDGGTPGKTAYEDAVATTPLRSCSVEDVRLPTTPISSDSDDLELASRTGPVPFDRFSKASDADTDMDPGAQLDVDEADPLVAMAVWIPKLFRTSFYSVCSAHKNAGRDSRKVNQRWVERTVFCLQCCVAVCRLCVDRQRQLECGDAAHAFHPHIGICRYMYHDVVLAKDICREMDVSRVQSYLNNGQRVMYLVRGSGSEGGAGQALTTWQSTANNGGRCRTCFRPLQHGYDFCSIFCLVTQPDDKERLHHVDTPFRRESVGEFCARAKREGRLRHVKAGNAQHRAMYERVHHGKSGPVDAGASIRAMESSSLKGRRARTVRSMPSERAGRSSAKRAQIMRASRRAQGIHRGASMNRLVAGHHRDSNRTEKDRASGLDLESSWCNQSGSTSAERPGFLLQPSGSLGLGHQRVSAHSGESHRLEHSNGS</sequence>
<dbReference type="EMBL" id="VWRR01000009">
    <property type="protein sequence ID" value="KAF6002757.1"/>
    <property type="molecule type" value="Genomic_DNA"/>
</dbReference>
<feature type="compositionally biased region" description="Basic and acidic residues" evidence="1">
    <location>
        <begin position="494"/>
        <end position="505"/>
    </location>
</feature>
<dbReference type="AlphaFoldDB" id="A0A7J7IJR5"/>
<dbReference type="InterPro" id="IPR006734">
    <property type="entry name" value="PLATZ"/>
</dbReference>
<comment type="caution">
    <text evidence="2">The sequence shown here is derived from an EMBL/GenBank/DDBJ whole genome shotgun (WGS) entry which is preliminary data.</text>
</comment>
<gene>
    <name evidence="2" type="ORF">F1559_002937</name>
</gene>
<evidence type="ECO:0000313" key="3">
    <source>
        <dbReference type="Proteomes" id="UP000530660"/>
    </source>
</evidence>
<feature type="compositionally biased region" description="Basic and acidic residues" evidence="1">
    <location>
        <begin position="439"/>
        <end position="452"/>
    </location>
</feature>
<evidence type="ECO:0000256" key="1">
    <source>
        <dbReference type="SAM" id="MobiDB-lite"/>
    </source>
</evidence>
<dbReference type="PANTHER" id="PTHR31065:SF1">
    <property type="entry name" value="OS09G0116050 PROTEIN"/>
    <property type="match status" value="1"/>
</dbReference>
<feature type="region of interest" description="Disordered" evidence="1">
    <location>
        <begin position="1"/>
        <end position="27"/>
    </location>
</feature>
<evidence type="ECO:0000313" key="2">
    <source>
        <dbReference type="EMBL" id="KAF6002757.1"/>
    </source>
</evidence>
<accession>A0A7J7IJR5</accession>
<dbReference type="PANTHER" id="PTHR31065">
    <property type="entry name" value="PLATZ TRANSCRIPTION FACTOR FAMILY PROTEIN"/>
    <property type="match status" value="1"/>
</dbReference>
<dbReference type="Pfam" id="PF04640">
    <property type="entry name" value="PLATZ"/>
    <property type="match status" value="1"/>
</dbReference>
<proteinExistence type="predicted"/>
<feature type="compositionally biased region" description="Polar residues" evidence="1">
    <location>
        <begin position="1"/>
        <end position="11"/>
    </location>
</feature>
<feature type="compositionally biased region" description="Polar residues" evidence="1">
    <location>
        <begin position="459"/>
        <end position="469"/>
    </location>
</feature>
<feature type="region of interest" description="Disordered" evidence="1">
    <location>
        <begin position="385"/>
        <end position="505"/>
    </location>
</feature>
<organism evidence="2 3">
    <name type="scientific">Cyanidiococcus yangmingshanensis</name>
    <dbReference type="NCBI Taxonomy" id="2690220"/>
    <lineage>
        <taxon>Eukaryota</taxon>
        <taxon>Rhodophyta</taxon>
        <taxon>Bangiophyceae</taxon>
        <taxon>Cyanidiales</taxon>
        <taxon>Cyanidiaceae</taxon>
        <taxon>Cyanidiococcus</taxon>
    </lineage>
</organism>
<keyword evidence="3" id="KW-1185">Reference proteome</keyword>
<dbReference type="Proteomes" id="UP000530660">
    <property type="component" value="Unassembled WGS sequence"/>
</dbReference>
<reference evidence="2 3" key="1">
    <citation type="journal article" date="2020" name="J. Phycol.">
        <title>Comparative genome analysis reveals Cyanidiococcus gen. nov., a new extremophilic red algal genus sister to Cyanidioschyzon (Cyanidioschyzonaceae, Rhodophyta).</title>
        <authorList>
            <person name="Liu S.-L."/>
            <person name="Chiang Y.-R."/>
            <person name="Yoon H.S."/>
            <person name="Fu H.-Y."/>
        </authorList>
    </citation>
    <scope>NUCLEOTIDE SEQUENCE [LARGE SCALE GENOMIC DNA]</scope>
    <source>
        <strain evidence="2 3">THAL066</strain>
    </source>
</reference>